<dbReference type="EMBL" id="SDHZ01000003">
    <property type="protein sequence ID" value="RXK81860.1"/>
    <property type="molecule type" value="Genomic_DNA"/>
</dbReference>
<sequence>MMLLNRANNPALQRVINIYMGAILFIAPFTSLVLFPSASASVPCLVAVWLFLPLFLYFSFRRRDGFLKEFLIIASVFIGINVLAQAYVYFSGVALTSDLVLTKADDPNRVFLRRSMFTQSAYLFGGLLLYLYVKHYAHWRHLNYFYWGLRVLAIYGLLEILLFQLTGKNGDFLSNRQFDHTPGSLFQTMKVGPLVVQRLKSLTGEPSMFAFTVVPFWILAVGLRRTVDIVLLGITLLLTFSTSAYLGIVILALAVVVREPKIRKYSLWFIPVTLLIGVVLYFMSPGFHHFLHDIILDKLTGANTSGQERGSFMRDHMHFWLYDMNIAGKFTGLGFGYVRSTDFFSTLLVNNGIIGVVLFTWFYFKHAFSITRNTKGARQIRFYYRTALIATYIIMMLSVPEFGYMSLWVLLASGRRLVTGRIESRTVENRW</sequence>
<feature type="transmembrane region" description="Helical" evidence="1">
    <location>
        <begin position="70"/>
        <end position="90"/>
    </location>
</feature>
<feature type="transmembrane region" description="Helical" evidence="1">
    <location>
        <begin position="343"/>
        <end position="364"/>
    </location>
</feature>
<dbReference type="RefSeq" id="WP_129005257.1">
    <property type="nucleotide sequence ID" value="NZ_SDHZ01000003.1"/>
</dbReference>
<proteinExistence type="predicted"/>
<feature type="transmembrane region" description="Helical" evidence="1">
    <location>
        <begin position="230"/>
        <end position="253"/>
    </location>
</feature>
<feature type="transmembrane region" description="Helical" evidence="1">
    <location>
        <begin position="144"/>
        <end position="165"/>
    </location>
</feature>
<keyword evidence="1" id="KW-1133">Transmembrane helix</keyword>
<dbReference type="AlphaFoldDB" id="A0A4V1M9N8"/>
<feature type="transmembrane region" description="Helical" evidence="1">
    <location>
        <begin position="12"/>
        <end position="34"/>
    </location>
</feature>
<protein>
    <recommendedName>
        <fullName evidence="4">O-antigen ligase domain-containing protein</fullName>
    </recommendedName>
</protein>
<keyword evidence="1" id="KW-0812">Transmembrane</keyword>
<name>A0A4V1M9N8_9BACT</name>
<feature type="transmembrane region" description="Helical" evidence="1">
    <location>
        <begin position="385"/>
        <end position="411"/>
    </location>
</feature>
<comment type="caution">
    <text evidence="2">The sequence shown here is derived from an EMBL/GenBank/DDBJ whole genome shotgun (WGS) entry which is preliminary data.</text>
</comment>
<evidence type="ECO:0000313" key="3">
    <source>
        <dbReference type="Proteomes" id="UP000290545"/>
    </source>
</evidence>
<dbReference type="OrthoDB" id="783222at2"/>
<feature type="transmembrane region" description="Helical" evidence="1">
    <location>
        <begin position="265"/>
        <end position="283"/>
    </location>
</feature>
<feature type="transmembrane region" description="Helical" evidence="1">
    <location>
        <begin position="40"/>
        <end position="58"/>
    </location>
</feature>
<keyword evidence="3" id="KW-1185">Reference proteome</keyword>
<evidence type="ECO:0000256" key="1">
    <source>
        <dbReference type="SAM" id="Phobius"/>
    </source>
</evidence>
<evidence type="ECO:0000313" key="2">
    <source>
        <dbReference type="EMBL" id="RXK81860.1"/>
    </source>
</evidence>
<gene>
    <name evidence="2" type="ORF">ESB13_18910</name>
</gene>
<reference evidence="2 3" key="1">
    <citation type="submission" date="2019-01" db="EMBL/GenBank/DDBJ databases">
        <title>Filimonas sp. strain TTM-71.</title>
        <authorList>
            <person name="Chen W.-M."/>
        </authorList>
    </citation>
    <scope>NUCLEOTIDE SEQUENCE [LARGE SCALE GENOMIC DNA]</scope>
    <source>
        <strain evidence="2 3">TTM-71</strain>
    </source>
</reference>
<organism evidence="2 3">
    <name type="scientific">Filimonas effusa</name>
    <dbReference type="NCBI Taxonomy" id="2508721"/>
    <lineage>
        <taxon>Bacteria</taxon>
        <taxon>Pseudomonadati</taxon>
        <taxon>Bacteroidota</taxon>
        <taxon>Chitinophagia</taxon>
        <taxon>Chitinophagales</taxon>
        <taxon>Chitinophagaceae</taxon>
        <taxon>Filimonas</taxon>
    </lineage>
</organism>
<keyword evidence="1" id="KW-0472">Membrane</keyword>
<accession>A0A4V1M9N8</accession>
<feature type="transmembrane region" description="Helical" evidence="1">
    <location>
        <begin position="110"/>
        <end position="132"/>
    </location>
</feature>
<evidence type="ECO:0008006" key="4">
    <source>
        <dbReference type="Google" id="ProtNLM"/>
    </source>
</evidence>
<dbReference type="Proteomes" id="UP000290545">
    <property type="component" value="Unassembled WGS sequence"/>
</dbReference>